<dbReference type="EMBL" id="BRXY01000192">
    <property type="protein sequence ID" value="GMH75744.1"/>
    <property type="molecule type" value="Genomic_DNA"/>
</dbReference>
<evidence type="ECO:0000313" key="12">
    <source>
        <dbReference type="EMBL" id="GMH75744.1"/>
    </source>
</evidence>
<dbReference type="PANTHER" id="PTHR11003">
    <property type="entry name" value="POTASSIUM CHANNEL, SUBFAMILY K"/>
    <property type="match status" value="1"/>
</dbReference>
<reference evidence="13" key="1">
    <citation type="journal article" date="2023" name="Commun. Biol.">
        <title>Genome analysis of Parmales, the sister group of diatoms, reveals the evolutionary specialization of diatoms from phago-mixotrophs to photoautotrophs.</title>
        <authorList>
            <person name="Ban H."/>
            <person name="Sato S."/>
            <person name="Yoshikawa S."/>
            <person name="Yamada K."/>
            <person name="Nakamura Y."/>
            <person name="Ichinomiya M."/>
            <person name="Sato N."/>
            <person name="Blanc-Mathieu R."/>
            <person name="Endo H."/>
            <person name="Kuwata A."/>
            <person name="Ogata H."/>
        </authorList>
    </citation>
    <scope>NUCLEOTIDE SEQUENCE [LARGE SCALE GENOMIC DNA]</scope>
    <source>
        <strain evidence="13">NIES 3701</strain>
    </source>
</reference>
<dbReference type="Pfam" id="PF07885">
    <property type="entry name" value="Ion_trans_2"/>
    <property type="match status" value="2"/>
</dbReference>
<dbReference type="GO" id="GO:0005886">
    <property type="term" value="C:plasma membrane"/>
    <property type="evidence" value="ECO:0007669"/>
    <property type="project" value="TreeGrafter"/>
</dbReference>
<keyword evidence="6" id="KW-0406">Ion transport</keyword>
<keyword evidence="13" id="KW-1185">Reference proteome</keyword>
<dbReference type="GO" id="GO:0015271">
    <property type="term" value="F:outward rectifier potassium channel activity"/>
    <property type="evidence" value="ECO:0007669"/>
    <property type="project" value="TreeGrafter"/>
</dbReference>
<dbReference type="Gene3D" id="1.10.238.10">
    <property type="entry name" value="EF-hand"/>
    <property type="match status" value="1"/>
</dbReference>
<evidence type="ECO:0000256" key="4">
    <source>
        <dbReference type="ARBA" id="ARBA00022837"/>
    </source>
</evidence>
<proteinExistence type="predicted"/>
<keyword evidence="7 10" id="KW-0472">Membrane</keyword>
<feature type="region of interest" description="Disordered" evidence="9">
    <location>
        <begin position="1"/>
        <end position="24"/>
    </location>
</feature>
<dbReference type="SUPFAM" id="SSF47473">
    <property type="entry name" value="EF-hand"/>
    <property type="match status" value="1"/>
</dbReference>
<dbReference type="InterPro" id="IPR013099">
    <property type="entry name" value="K_chnl_dom"/>
</dbReference>
<dbReference type="GO" id="GO:0022841">
    <property type="term" value="F:potassium ion leak channel activity"/>
    <property type="evidence" value="ECO:0007669"/>
    <property type="project" value="TreeGrafter"/>
</dbReference>
<feature type="transmembrane region" description="Helical" evidence="10">
    <location>
        <begin position="222"/>
        <end position="242"/>
    </location>
</feature>
<evidence type="ECO:0000256" key="8">
    <source>
        <dbReference type="ARBA" id="ARBA00023303"/>
    </source>
</evidence>
<dbReference type="OrthoDB" id="415460at2759"/>
<name>A0A9W7AWK9_9STRA</name>
<protein>
    <recommendedName>
        <fullName evidence="11">EF-hand domain-containing protein</fullName>
    </recommendedName>
</protein>
<dbReference type="PRINTS" id="PR00169">
    <property type="entry name" value="KCHANNEL"/>
</dbReference>
<feature type="domain" description="EF-hand" evidence="11">
    <location>
        <begin position="359"/>
        <end position="394"/>
    </location>
</feature>
<feature type="transmembrane region" description="Helical" evidence="10">
    <location>
        <begin position="66"/>
        <end position="87"/>
    </location>
</feature>
<keyword evidence="2" id="KW-0813">Transport</keyword>
<keyword evidence="5 10" id="KW-1133">Transmembrane helix</keyword>
<evidence type="ECO:0000256" key="1">
    <source>
        <dbReference type="ARBA" id="ARBA00004141"/>
    </source>
</evidence>
<dbReference type="InterPro" id="IPR018247">
    <property type="entry name" value="EF_Hand_1_Ca_BS"/>
</dbReference>
<dbReference type="GO" id="GO:0005509">
    <property type="term" value="F:calcium ion binding"/>
    <property type="evidence" value="ECO:0007669"/>
    <property type="project" value="InterPro"/>
</dbReference>
<evidence type="ECO:0000259" key="11">
    <source>
        <dbReference type="PROSITE" id="PS50222"/>
    </source>
</evidence>
<evidence type="ECO:0000256" key="9">
    <source>
        <dbReference type="SAM" id="MobiDB-lite"/>
    </source>
</evidence>
<evidence type="ECO:0000313" key="13">
    <source>
        <dbReference type="Proteomes" id="UP001165085"/>
    </source>
</evidence>
<dbReference type="InterPro" id="IPR003280">
    <property type="entry name" value="2pore_dom_K_chnl"/>
</dbReference>
<dbReference type="PROSITE" id="PS00018">
    <property type="entry name" value="EF_HAND_1"/>
    <property type="match status" value="2"/>
</dbReference>
<dbReference type="SUPFAM" id="SSF81324">
    <property type="entry name" value="Voltage-gated potassium channels"/>
    <property type="match status" value="2"/>
</dbReference>
<accession>A0A9W7AWK9</accession>
<dbReference type="Pfam" id="PF13499">
    <property type="entry name" value="EF-hand_7"/>
    <property type="match status" value="1"/>
</dbReference>
<dbReference type="SMART" id="SM00054">
    <property type="entry name" value="EFh"/>
    <property type="match status" value="2"/>
</dbReference>
<dbReference type="Gene3D" id="1.10.287.70">
    <property type="match status" value="2"/>
</dbReference>
<keyword evidence="3 10" id="KW-0812">Transmembrane</keyword>
<comment type="subcellular location">
    <subcellularLocation>
        <location evidence="1">Membrane</location>
        <topology evidence="1">Multi-pass membrane protein</topology>
    </subcellularLocation>
</comment>
<evidence type="ECO:0000256" key="5">
    <source>
        <dbReference type="ARBA" id="ARBA00022989"/>
    </source>
</evidence>
<dbReference type="CDD" id="cd00051">
    <property type="entry name" value="EFh"/>
    <property type="match status" value="1"/>
</dbReference>
<evidence type="ECO:0000256" key="7">
    <source>
        <dbReference type="ARBA" id="ARBA00023136"/>
    </source>
</evidence>
<dbReference type="GO" id="GO:0030322">
    <property type="term" value="P:stabilization of membrane potential"/>
    <property type="evidence" value="ECO:0007669"/>
    <property type="project" value="TreeGrafter"/>
</dbReference>
<dbReference type="GO" id="GO:0005737">
    <property type="term" value="C:cytoplasm"/>
    <property type="evidence" value="ECO:0007669"/>
    <property type="project" value="UniProtKB-ARBA"/>
</dbReference>
<dbReference type="AlphaFoldDB" id="A0A9W7AWK9"/>
<keyword evidence="4" id="KW-0106">Calcium</keyword>
<feature type="transmembrane region" description="Helical" evidence="10">
    <location>
        <begin position="283"/>
        <end position="304"/>
    </location>
</feature>
<dbReference type="Proteomes" id="UP001165085">
    <property type="component" value="Unassembled WGS sequence"/>
</dbReference>
<organism evidence="12 13">
    <name type="scientific">Triparma strigata</name>
    <dbReference type="NCBI Taxonomy" id="1606541"/>
    <lineage>
        <taxon>Eukaryota</taxon>
        <taxon>Sar</taxon>
        <taxon>Stramenopiles</taxon>
        <taxon>Ochrophyta</taxon>
        <taxon>Bolidophyceae</taxon>
        <taxon>Parmales</taxon>
        <taxon>Triparmaceae</taxon>
        <taxon>Triparma</taxon>
    </lineage>
</organism>
<evidence type="ECO:0000256" key="10">
    <source>
        <dbReference type="SAM" id="Phobius"/>
    </source>
</evidence>
<evidence type="ECO:0000256" key="3">
    <source>
        <dbReference type="ARBA" id="ARBA00022692"/>
    </source>
</evidence>
<evidence type="ECO:0000256" key="2">
    <source>
        <dbReference type="ARBA" id="ARBA00022448"/>
    </source>
</evidence>
<feature type="transmembrane region" description="Helical" evidence="10">
    <location>
        <begin position="122"/>
        <end position="147"/>
    </location>
</feature>
<evidence type="ECO:0000256" key="6">
    <source>
        <dbReference type="ARBA" id="ARBA00023065"/>
    </source>
</evidence>
<dbReference type="InterPro" id="IPR002048">
    <property type="entry name" value="EF_hand_dom"/>
</dbReference>
<dbReference type="PROSITE" id="PS50222">
    <property type="entry name" value="EF_HAND_2"/>
    <property type="match status" value="1"/>
</dbReference>
<dbReference type="PRINTS" id="PR01333">
    <property type="entry name" value="2POREKCHANEL"/>
</dbReference>
<feature type="transmembrane region" description="Helical" evidence="10">
    <location>
        <begin position="254"/>
        <end position="271"/>
    </location>
</feature>
<dbReference type="PANTHER" id="PTHR11003:SF291">
    <property type="entry name" value="IP11374P"/>
    <property type="match status" value="1"/>
</dbReference>
<comment type="caution">
    <text evidence="12">The sequence shown here is derived from an EMBL/GenBank/DDBJ whole genome shotgun (WGS) entry which is preliminary data.</text>
</comment>
<sequence length="425" mass="46244">MQASARIGDSSSDPPAPSLSPSKNPTVALAVSALDSHSPEIDANAIHHDKQASNEQAELDKNKKQIAGTAIIVTVAYMLLGVLIVTVSEGWDIVDSFYFVIVTLTTVGYGDQDSWSNDGVTLFIGCYALFGMVLMSSALGIIAAHIIEGQEIALREAQRKIKEAQLSSGLESLVMVGAAAEKFKRKMSDNRLGAVSAGGMAKVHGLGSRIVPKFVADLFKSLWHKLLQLFTTLCLGMLLIYFDHEAAEDVDTPTFIQCFYFAVITGTTIGYGDLSPQTPAGRVIGIVYILTAVVSLGNVLGDIASHFVEAKKKEALEKVLHKRISMDDFSQFDLNGDGRINRAEFVIKKLMLMGILSDTDVSMVEREFDKMDMDGNGDITPEELKAWMEKKKKHAASAWQKAALACKKVTKQTIIKQKVKDVEPI</sequence>
<keyword evidence="8" id="KW-0407">Ion channel</keyword>
<gene>
    <name evidence="12" type="ORF">TrST_g3072</name>
</gene>
<dbReference type="InterPro" id="IPR011992">
    <property type="entry name" value="EF-hand-dom_pair"/>
</dbReference>